<dbReference type="RefSeq" id="WP_343337288.1">
    <property type="nucleotide sequence ID" value="NZ_CP154622.1"/>
</dbReference>
<dbReference type="InterPro" id="IPR021146">
    <property type="entry name" value="Phage_gp6-like_head-tail"/>
</dbReference>
<evidence type="ECO:0000313" key="2">
    <source>
        <dbReference type="Proteomes" id="UP001477947"/>
    </source>
</evidence>
<name>A0ABZ3FGF0_9FIRM</name>
<dbReference type="NCBIfam" id="TIGR01560">
    <property type="entry name" value="put_DNA_pack"/>
    <property type="match status" value="1"/>
</dbReference>
<sequence length="88" mass="10059">MIKEVKNYLKIDEDAVDSEVESLIQAAKIFIKNTGVTITEILEQNELYILAIKILVTHWHENREPVGKADTLPFSLTSIIVQLKYCEV</sequence>
<protein>
    <recommendedName>
        <fullName evidence="3">Phage gp6-like head-tail connector protein</fullName>
    </recommendedName>
</protein>
<organism evidence="1 2">
    <name type="scientific">Terrisporobacter petrolearius</name>
    <dbReference type="NCBI Taxonomy" id="1460447"/>
    <lineage>
        <taxon>Bacteria</taxon>
        <taxon>Bacillati</taxon>
        <taxon>Bacillota</taxon>
        <taxon>Clostridia</taxon>
        <taxon>Peptostreptococcales</taxon>
        <taxon>Peptostreptococcaceae</taxon>
        <taxon>Terrisporobacter</taxon>
    </lineage>
</organism>
<dbReference type="Gene3D" id="1.10.3230.30">
    <property type="entry name" value="Phage gp6-like head-tail connector protein"/>
    <property type="match status" value="1"/>
</dbReference>
<evidence type="ECO:0008006" key="3">
    <source>
        <dbReference type="Google" id="ProtNLM"/>
    </source>
</evidence>
<accession>A0ABZ3FGF0</accession>
<proteinExistence type="predicted"/>
<dbReference type="InterPro" id="IPR006450">
    <property type="entry name" value="Phage_HK97_gp6-like"/>
</dbReference>
<evidence type="ECO:0000313" key="1">
    <source>
        <dbReference type="EMBL" id="XAM42043.1"/>
    </source>
</evidence>
<keyword evidence="2" id="KW-1185">Reference proteome</keyword>
<reference evidence="1 2" key="1">
    <citation type="submission" date="2024-04" db="EMBL/GenBank/DDBJ databases">
        <title>Isolation and characterization of novel acetogenic strains of the genera Terrisporobacter and Acetoanaerobium.</title>
        <authorList>
            <person name="Boeer T."/>
            <person name="Schueler M.A."/>
            <person name="Lueschen A."/>
            <person name="Eysell L."/>
            <person name="Droege J."/>
            <person name="Heinemann M."/>
            <person name="Engelhardt L."/>
            <person name="Basen M."/>
            <person name="Daniel R."/>
        </authorList>
    </citation>
    <scope>NUCLEOTIDE SEQUENCE [LARGE SCALE GENOMIC DNA]</scope>
    <source>
        <strain evidence="1 2">ELB</strain>
    </source>
</reference>
<dbReference type="Pfam" id="PF05135">
    <property type="entry name" value="Phage_connect_1"/>
    <property type="match status" value="1"/>
</dbReference>
<dbReference type="EMBL" id="CP154622">
    <property type="protein sequence ID" value="XAM42043.1"/>
    <property type="molecule type" value="Genomic_DNA"/>
</dbReference>
<dbReference type="Proteomes" id="UP001477947">
    <property type="component" value="Chromosome"/>
</dbReference>
<dbReference type="CDD" id="cd08054">
    <property type="entry name" value="gp6"/>
    <property type="match status" value="1"/>
</dbReference>
<gene>
    <name evidence="1" type="ORF">TPELB_23560</name>
</gene>